<evidence type="ECO:0000313" key="2">
    <source>
        <dbReference type="EMBL" id="KAK1625664.1"/>
    </source>
</evidence>
<accession>A0AAJ0EAZ9</accession>
<dbReference type="Proteomes" id="UP001243989">
    <property type="component" value="Unassembled WGS sequence"/>
</dbReference>
<dbReference type="AlphaFoldDB" id="A0AAJ0EAZ9"/>
<feature type="region of interest" description="Disordered" evidence="1">
    <location>
        <begin position="1"/>
        <end position="60"/>
    </location>
</feature>
<protein>
    <submittedName>
        <fullName evidence="2">Uncharacterized protein</fullName>
    </submittedName>
</protein>
<dbReference type="EMBL" id="JAHMHQ010000019">
    <property type="protein sequence ID" value="KAK1625664.1"/>
    <property type="molecule type" value="Genomic_DNA"/>
</dbReference>
<dbReference type="GeneID" id="85475888"/>
<evidence type="ECO:0000256" key="1">
    <source>
        <dbReference type="SAM" id="MobiDB-lite"/>
    </source>
</evidence>
<name>A0AAJ0EAZ9_9PEZI</name>
<comment type="caution">
    <text evidence="2">The sequence shown here is derived from an EMBL/GenBank/DDBJ whole genome shotgun (WGS) entry which is preliminary data.</text>
</comment>
<gene>
    <name evidence="2" type="ORF">BDP81DRAFT_435177</name>
</gene>
<dbReference type="RefSeq" id="XP_060441659.1">
    <property type="nucleotide sequence ID" value="XM_060591026.1"/>
</dbReference>
<evidence type="ECO:0000313" key="3">
    <source>
        <dbReference type="Proteomes" id="UP001243989"/>
    </source>
</evidence>
<organism evidence="2 3">
    <name type="scientific">Colletotrichum phormii</name>
    <dbReference type="NCBI Taxonomy" id="359342"/>
    <lineage>
        <taxon>Eukaryota</taxon>
        <taxon>Fungi</taxon>
        <taxon>Dikarya</taxon>
        <taxon>Ascomycota</taxon>
        <taxon>Pezizomycotina</taxon>
        <taxon>Sordariomycetes</taxon>
        <taxon>Hypocreomycetidae</taxon>
        <taxon>Glomerellales</taxon>
        <taxon>Glomerellaceae</taxon>
        <taxon>Colletotrichum</taxon>
        <taxon>Colletotrichum acutatum species complex</taxon>
    </lineage>
</organism>
<proteinExistence type="predicted"/>
<sequence>MRWERERMTAPGGSQGPLLDDPGGYEEPLPTLGSWAKEEANQRPPHRLPHSPRVLHGGKR</sequence>
<keyword evidence="3" id="KW-1185">Reference proteome</keyword>
<reference evidence="2" key="1">
    <citation type="submission" date="2021-06" db="EMBL/GenBank/DDBJ databases">
        <title>Comparative genomics, transcriptomics and evolutionary studies reveal genomic signatures of adaptation to plant cell wall in hemibiotrophic fungi.</title>
        <authorList>
            <consortium name="DOE Joint Genome Institute"/>
            <person name="Baroncelli R."/>
            <person name="Diaz J.F."/>
            <person name="Benocci T."/>
            <person name="Peng M."/>
            <person name="Battaglia E."/>
            <person name="Haridas S."/>
            <person name="Andreopoulos W."/>
            <person name="Labutti K."/>
            <person name="Pangilinan J."/>
            <person name="Floch G.L."/>
            <person name="Makela M.R."/>
            <person name="Henrissat B."/>
            <person name="Grigoriev I.V."/>
            <person name="Crouch J.A."/>
            <person name="De Vries R.P."/>
            <person name="Sukno S.A."/>
            <person name="Thon M.R."/>
        </authorList>
    </citation>
    <scope>NUCLEOTIDE SEQUENCE</scope>
    <source>
        <strain evidence="2">CBS 102054</strain>
    </source>
</reference>